<dbReference type="GO" id="GO:0004519">
    <property type="term" value="F:endonuclease activity"/>
    <property type="evidence" value="ECO:0007669"/>
    <property type="project" value="InterPro"/>
</dbReference>
<sequence length="456" mass="51988">MSLYLISFIGILAFSILLLAFLLIRSILSPKKTAIIEKYINAGKYATAIKRAKAIIAKNPRDTKAHYLLGKAYLADGRAELALMEFKTISKAVFDSKAQEKEFRNLTAQLYERFQQHTEALAEYALLIKLDPQNAEYHYAIGQLFEQLNKTEQAIFHYRQVINLNSKHAAAHAALGLLLFRNKMMNEAKQEIAIALKLEPDNTTALYYQGRLLRESKEYAQALASFEKAARNADLRQKCFTERGLCYLDANSLEKAAFEFDRALKLTTAKNSNPDTLRLRYAAAACYEKMRDLDRAIEQWEAIHTVMPSYKDVTEKLNQYRDLRSNDLMKEYLTVSAEAFLKLCKAVTEQAFALLVQSQKEIKQGCAIIALEDNSEKWMNVRKQPKLFIYSRDSDIIGDSFLRSLHEQMKAQGLVRVVVITSSGFSRAALSFAENRPFELIDKDKLESILKTIKGI</sequence>
<feature type="repeat" description="TPR" evidence="3">
    <location>
        <begin position="169"/>
        <end position="202"/>
    </location>
</feature>
<evidence type="ECO:0000313" key="6">
    <source>
        <dbReference type="EMBL" id="QHX42136.1"/>
    </source>
</evidence>
<accession>A0A6P1XX95</accession>
<dbReference type="SMART" id="SM00028">
    <property type="entry name" value="TPR"/>
    <property type="match status" value="7"/>
</dbReference>
<evidence type="ECO:0000256" key="1">
    <source>
        <dbReference type="ARBA" id="ARBA00022737"/>
    </source>
</evidence>
<dbReference type="InterPro" id="IPR007560">
    <property type="entry name" value="Restrct_endonuc_IV_Mrr"/>
</dbReference>
<protein>
    <submittedName>
        <fullName evidence="6">Tetratricopeptide repeat protein</fullName>
    </submittedName>
</protein>
<name>A0A6P1XX95_9SPIR</name>
<dbReference type="Pfam" id="PF04471">
    <property type="entry name" value="Mrr_cat"/>
    <property type="match status" value="1"/>
</dbReference>
<keyword evidence="2 3" id="KW-0802">TPR repeat</keyword>
<feature type="repeat" description="TPR" evidence="3">
    <location>
        <begin position="135"/>
        <end position="168"/>
    </location>
</feature>
<dbReference type="Gene3D" id="1.25.40.10">
    <property type="entry name" value="Tetratricopeptide repeat domain"/>
    <property type="match status" value="3"/>
</dbReference>
<dbReference type="AlphaFoldDB" id="A0A6P1XX95"/>
<dbReference type="PANTHER" id="PTHR44858:SF1">
    <property type="entry name" value="UDP-N-ACETYLGLUCOSAMINE--PEPTIDE N-ACETYLGLUCOSAMINYLTRANSFERASE SPINDLY-RELATED"/>
    <property type="match status" value="1"/>
</dbReference>
<dbReference type="Proteomes" id="UP000464374">
    <property type="component" value="Chromosome"/>
</dbReference>
<evidence type="ECO:0000259" key="5">
    <source>
        <dbReference type="Pfam" id="PF04471"/>
    </source>
</evidence>
<evidence type="ECO:0000313" key="7">
    <source>
        <dbReference type="Proteomes" id="UP000464374"/>
    </source>
</evidence>
<dbReference type="PANTHER" id="PTHR44858">
    <property type="entry name" value="TETRATRICOPEPTIDE REPEAT PROTEIN 6"/>
    <property type="match status" value="1"/>
</dbReference>
<keyword evidence="4" id="KW-0812">Transmembrane</keyword>
<keyword evidence="4" id="KW-1133">Transmembrane helix</keyword>
<keyword evidence="1" id="KW-0677">Repeat</keyword>
<dbReference type="SUPFAM" id="SSF48452">
    <property type="entry name" value="TPR-like"/>
    <property type="match status" value="2"/>
</dbReference>
<evidence type="ECO:0000256" key="4">
    <source>
        <dbReference type="SAM" id="Phobius"/>
    </source>
</evidence>
<proteinExistence type="predicted"/>
<dbReference type="Pfam" id="PF13432">
    <property type="entry name" value="TPR_16"/>
    <property type="match status" value="2"/>
</dbReference>
<dbReference type="InterPro" id="IPR050498">
    <property type="entry name" value="Ycf3"/>
</dbReference>
<keyword evidence="4" id="KW-0472">Membrane</keyword>
<dbReference type="GO" id="GO:0003677">
    <property type="term" value="F:DNA binding"/>
    <property type="evidence" value="ECO:0007669"/>
    <property type="project" value="InterPro"/>
</dbReference>
<dbReference type="Pfam" id="PF13181">
    <property type="entry name" value="TPR_8"/>
    <property type="match status" value="1"/>
</dbReference>
<dbReference type="InterPro" id="IPR011335">
    <property type="entry name" value="Restrct_endonuc-II-like"/>
</dbReference>
<dbReference type="InterPro" id="IPR019734">
    <property type="entry name" value="TPR_rpt"/>
</dbReference>
<reference evidence="6 7" key="1">
    <citation type="submission" date="2020-01" db="EMBL/GenBank/DDBJ databases">
        <title>Complete genome sequence of a human oral phylogroup 1 Treponema sp. strain ATCC 700766, originally isolated from periodontitis dental plaque.</title>
        <authorList>
            <person name="Chan Y."/>
            <person name="Huo Y.-B."/>
            <person name="Yu X.-L."/>
            <person name="Zeng H."/>
            <person name="Leung W.-K."/>
            <person name="Watt R.M."/>
        </authorList>
    </citation>
    <scope>NUCLEOTIDE SEQUENCE [LARGE SCALE GENOMIC DNA]</scope>
    <source>
        <strain evidence="6 7">OMZ 804</strain>
    </source>
</reference>
<dbReference type="GO" id="GO:0009307">
    <property type="term" value="P:DNA restriction-modification system"/>
    <property type="evidence" value="ECO:0007669"/>
    <property type="project" value="InterPro"/>
</dbReference>
<gene>
    <name evidence="6" type="ORF">GWP43_00190</name>
</gene>
<organism evidence="6 7">
    <name type="scientific">Treponema vincentii</name>
    <dbReference type="NCBI Taxonomy" id="69710"/>
    <lineage>
        <taxon>Bacteria</taxon>
        <taxon>Pseudomonadati</taxon>
        <taxon>Spirochaetota</taxon>
        <taxon>Spirochaetia</taxon>
        <taxon>Spirochaetales</taxon>
        <taxon>Treponemataceae</taxon>
        <taxon>Treponema</taxon>
    </lineage>
</organism>
<evidence type="ECO:0000256" key="3">
    <source>
        <dbReference type="PROSITE-ProRule" id="PRU00339"/>
    </source>
</evidence>
<evidence type="ECO:0000256" key="2">
    <source>
        <dbReference type="ARBA" id="ARBA00022803"/>
    </source>
</evidence>
<feature type="domain" description="Restriction endonuclease type IV Mrr" evidence="5">
    <location>
        <begin position="392"/>
        <end position="449"/>
    </location>
</feature>
<feature type="transmembrane region" description="Helical" evidence="4">
    <location>
        <begin position="6"/>
        <end position="28"/>
    </location>
</feature>
<dbReference type="KEGG" id="trz:GWP43_00190"/>
<dbReference type="EMBL" id="CP048020">
    <property type="protein sequence ID" value="QHX42136.1"/>
    <property type="molecule type" value="Genomic_DNA"/>
</dbReference>
<dbReference type="SUPFAM" id="SSF52980">
    <property type="entry name" value="Restriction endonuclease-like"/>
    <property type="match status" value="1"/>
</dbReference>
<dbReference type="RefSeq" id="WP_162661951.1">
    <property type="nucleotide sequence ID" value="NZ_CP048020.1"/>
</dbReference>
<dbReference type="PROSITE" id="PS50005">
    <property type="entry name" value="TPR"/>
    <property type="match status" value="2"/>
</dbReference>
<dbReference type="InterPro" id="IPR011990">
    <property type="entry name" value="TPR-like_helical_dom_sf"/>
</dbReference>